<evidence type="ECO:0000313" key="4">
    <source>
        <dbReference type="Proteomes" id="UP000030746"/>
    </source>
</evidence>
<dbReference type="Gene3D" id="1.25.40.10">
    <property type="entry name" value="Tetratricopeptide repeat domain"/>
    <property type="match status" value="1"/>
</dbReference>
<dbReference type="Proteomes" id="UP000030746">
    <property type="component" value="Unassembled WGS sequence"/>
</dbReference>
<dbReference type="CTD" id="20249839"/>
<dbReference type="AlphaFoldDB" id="V3Z6F7"/>
<dbReference type="PROSITE" id="PS50005">
    <property type="entry name" value="TPR"/>
    <property type="match status" value="1"/>
</dbReference>
<dbReference type="GeneID" id="20249839"/>
<reference evidence="3 4" key="1">
    <citation type="journal article" date="2013" name="Nature">
        <title>Insights into bilaterian evolution from three spiralian genomes.</title>
        <authorList>
            <person name="Simakov O."/>
            <person name="Marletaz F."/>
            <person name="Cho S.J."/>
            <person name="Edsinger-Gonzales E."/>
            <person name="Havlak P."/>
            <person name="Hellsten U."/>
            <person name="Kuo D.H."/>
            <person name="Larsson T."/>
            <person name="Lv J."/>
            <person name="Arendt D."/>
            <person name="Savage R."/>
            <person name="Osoegawa K."/>
            <person name="de Jong P."/>
            <person name="Grimwood J."/>
            <person name="Chapman J.A."/>
            <person name="Shapiro H."/>
            <person name="Aerts A."/>
            <person name="Otillar R.P."/>
            <person name="Terry A.Y."/>
            <person name="Boore J.L."/>
            <person name="Grigoriev I.V."/>
            <person name="Lindberg D.R."/>
            <person name="Seaver E.C."/>
            <person name="Weisblat D.A."/>
            <person name="Putnam N.H."/>
            <person name="Rokhsar D.S."/>
        </authorList>
    </citation>
    <scope>NUCLEOTIDE SEQUENCE [LARGE SCALE GENOMIC DNA]</scope>
</reference>
<evidence type="ECO:0000313" key="3">
    <source>
        <dbReference type="EMBL" id="ESO86338.1"/>
    </source>
</evidence>
<protein>
    <submittedName>
        <fullName evidence="3">Uncharacterized protein</fullName>
    </submittedName>
</protein>
<dbReference type="SMART" id="SM00028">
    <property type="entry name" value="TPR"/>
    <property type="match status" value="2"/>
</dbReference>
<dbReference type="InterPro" id="IPR011990">
    <property type="entry name" value="TPR-like_helical_dom_sf"/>
</dbReference>
<feature type="compositionally biased region" description="Pro residues" evidence="2">
    <location>
        <begin position="240"/>
        <end position="249"/>
    </location>
</feature>
<keyword evidence="4" id="KW-1185">Reference proteome</keyword>
<dbReference type="RefSeq" id="XP_009062881.1">
    <property type="nucleotide sequence ID" value="XM_009064633.1"/>
</dbReference>
<accession>V3Z6F7</accession>
<dbReference type="HOGENOM" id="CLU_063536_0_0_1"/>
<dbReference type="Pfam" id="PF13181">
    <property type="entry name" value="TPR_8"/>
    <property type="match status" value="1"/>
</dbReference>
<dbReference type="PANTHER" id="PTHR15175">
    <property type="entry name" value="NEUTROPHIL CYTOSOLIC FACTOR 2, NEUTROPHIL NADPH OXIDASE FACTOR 2"/>
    <property type="match status" value="1"/>
</dbReference>
<dbReference type="EMBL" id="KB203083">
    <property type="protein sequence ID" value="ESO86338.1"/>
    <property type="molecule type" value="Genomic_DNA"/>
</dbReference>
<dbReference type="SUPFAM" id="SSF48452">
    <property type="entry name" value="TPR-like"/>
    <property type="match status" value="1"/>
</dbReference>
<dbReference type="OMA" id="CACEVLY"/>
<gene>
    <name evidence="3" type="ORF">LOTGIDRAFT_235403</name>
</gene>
<feature type="region of interest" description="Disordered" evidence="2">
    <location>
        <begin position="348"/>
        <end position="371"/>
    </location>
</feature>
<evidence type="ECO:0000256" key="1">
    <source>
        <dbReference type="PROSITE-ProRule" id="PRU00339"/>
    </source>
</evidence>
<feature type="region of interest" description="Disordered" evidence="2">
    <location>
        <begin position="238"/>
        <end position="272"/>
    </location>
</feature>
<feature type="compositionally biased region" description="Basic and acidic residues" evidence="2">
    <location>
        <begin position="354"/>
        <end position="371"/>
    </location>
</feature>
<dbReference type="PANTHER" id="PTHR15175:SF0">
    <property type="entry name" value="SH3 DOMAIN-CONTAINING PROTEIN C23A1.17"/>
    <property type="match status" value="1"/>
</dbReference>
<dbReference type="STRING" id="225164.V3Z6F7"/>
<feature type="compositionally biased region" description="Basic and acidic residues" evidence="2">
    <location>
        <begin position="250"/>
        <end position="267"/>
    </location>
</feature>
<name>V3Z6F7_LOTGI</name>
<dbReference type="KEGG" id="lgi:LOTGIDRAFT_235403"/>
<feature type="repeat" description="TPR" evidence="1">
    <location>
        <begin position="36"/>
        <end position="69"/>
    </location>
</feature>
<sequence>MSLKQNIILWAEAVKLYEDGDLIECLEQLNKVNVSAKIRYNQGIVNSRLGNSDKAIEYLSQALQLDSFMSVAYFQRGLLFFDLHRYNEAEKDLEDSLINLRGSMVIDYKQLGLYTQLHLAQVLYNLAVIKKFKGDVNGFELYSTKFYNNPFNTELFSSVNTKLFNTVVNLRPLYNIFCPPKGYVSNLLKKDFLGKSEVVSSVEDNDFVLRREQKSRSNPSTPVVVRKNHLDVQTHRMAVTPPPLRPPPRLKSDAIPNDHVREPDSNVHPKPFSQLQIPQRTVPIPLSKVQAISKERNNSKSVIINDNGSQGQSSIKQFSPIEIPQKHSVSSTPVPVSTVITKKVVPVRPPPFIKDCDRKLKPERPPPPRFK</sequence>
<organism evidence="3 4">
    <name type="scientific">Lottia gigantea</name>
    <name type="common">Giant owl limpet</name>
    <dbReference type="NCBI Taxonomy" id="225164"/>
    <lineage>
        <taxon>Eukaryota</taxon>
        <taxon>Metazoa</taxon>
        <taxon>Spiralia</taxon>
        <taxon>Lophotrochozoa</taxon>
        <taxon>Mollusca</taxon>
        <taxon>Gastropoda</taxon>
        <taxon>Patellogastropoda</taxon>
        <taxon>Lottioidea</taxon>
        <taxon>Lottiidae</taxon>
        <taxon>Lottia</taxon>
    </lineage>
</organism>
<dbReference type="OrthoDB" id="9450131at2759"/>
<keyword evidence="1" id="KW-0802">TPR repeat</keyword>
<evidence type="ECO:0000256" key="2">
    <source>
        <dbReference type="SAM" id="MobiDB-lite"/>
    </source>
</evidence>
<dbReference type="InterPro" id="IPR051864">
    <property type="entry name" value="NCF2_NOXA1"/>
</dbReference>
<proteinExistence type="predicted"/>
<dbReference type="InterPro" id="IPR019734">
    <property type="entry name" value="TPR_rpt"/>
</dbReference>